<reference evidence="4" key="1">
    <citation type="submission" date="2025-08" db="UniProtKB">
        <authorList>
            <consortium name="RefSeq"/>
        </authorList>
    </citation>
    <scope>IDENTIFICATION</scope>
</reference>
<evidence type="ECO:0000313" key="4">
    <source>
        <dbReference type="RefSeq" id="XP_016502479.1"/>
    </source>
</evidence>
<dbReference type="AlphaFoldDB" id="A0A1S4CNF2"/>
<dbReference type="PaxDb" id="4097-A0A1S4CNF2"/>
<evidence type="ECO:0000259" key="2">
    <source>
        <dbReference type="Pfam" id="PF17919"/>
    </source>
</evidence>
<name>A0A1S4CNF2_TOBAC</name>
<dbReference type="Pfam" id="PF17921">
    <property type="entry name" value="Integrase_H2C2"/>
    <property type="match status" value="1"/>
</dbReference>
<dbReference type="OrthoDB" id="1297691at2759"/>
<dbReference type="OMA" id="GHHIAYI"/>
<dbReference type="GO" id="GO:0003824">
    <property type="term" value="F:catalytic activity"/>
    <property type="evidence" value="ECO:0007669"/>
    <property type="project" value="UniProtKB-KW"/>
</dbReference>
<dbReference type="Gene3D" id="3.30.70.270">
    <property type="match status" value="1"/>
</dbReference>
<evidence type="ECO:0000256" key="1">
    <source>
        <dbReference type="ARBA" id="ARBA00023268"/>
    </source>
</evidence>
<dbReference type="Pfam" id="PF17919">
    <property type="entry name" value="RT_RNaseH_2"/>
    <property type="match status" value="1"/>
</dbReference>
<organism evidence="4">
    <name type="scientific">Nicotiana tabacum</name>
    <name type="common">Common tobacco</name>
    <dbReference type="NCBI Taxonomy" id="4097"/>
    <lineage>
        <taxon>Eukaryota</taxon>
        <taxon>Viridiplantae</taxon>
        <taxon>Streptophyta</taxon>
        <taxon>Embryophyta</taxon>
        <taxon>Tracheophyta</taxon>
        <taxon>Spermatophyta</taxon>
        <taxon>Magnoliopsida</taxon>
        <taxon>eudicotyledons</taxon>
        <taxon>Gunneridae</taxon>
        <taxon>Pentapetalae</taxon>
        <taxon>asterids</taxon>
        <taxon>lamiids</taxon>
        <taxon>Solanales</taxon>
        <taxon>Solanaceae</taxon>
        <taxon>Nicotianoideae</taxon>
        <taxon>Nicotianeae</taxon>
        <taxon>Nicotiana</taxon>
    </lineage>
</organism>
<dbReference type="InterPro" id="IPR050951">
    <property type="entry name" value="Retrovirus_Pol_polyprotein"/>
</dbReference>
<dbReference type="InterPro" id="IPR043128">
    <property type="entry name" value="Rev_trsase/Diguanyl_cyclase"/>
</dbReference>
<dbReference type="STRING" id="4097.A0A1S4CNF2"/>
<dbReference type="RefSeq" id="XP_016502479.1">
    <property type="nucleotide sequence ID" value="XM_016646993.1"/>
</dbReference>
<dbReference type="KEGG" id="nta:107820669"/>
<gene>
    <name evidence="4" type="primary">LOC107820669</name>
</gene>
<accession>A0A1S4CNF2</accession>
<keyword evidence="1" id="KW-0511">Multifunctional enzyme</keyword>
<proteinExistence type="predicted"/>
<feature type="domain" description="Reverse transcriptase/retrotransposon-derived protein RNase H-like" evidence="2">
    <location>
        <begin position="80"/>
        <end position="137"/>
    </location>
</feature>
<dbReference type="Gene3D" id="1.10.340.70">
    <property type="match status" value="1"/>
</dbReference>
<protein>
    <submittedName>
        <fullName evidence="4">Uncharacterized protein</fullName>
    </submittedName>
</protein>
<evidence type="ECO:0000259" key="3">
    <source>
        <dbReference type="Pfam" id="PF17921"/>
    </source>
</evidence>
<sequence length="343" mass="39180">MAKCAFGVSKVEHLGHFISVEGVSTNPNKILDVQSWPIPSNIIQLREIIGLAGYYRRFIKGFAAIYRTLHDQLKKKGFSWTEEYTAAFNQLKQALVSATILAMPYYAKSFIVETDASGKDIGAVLMQQGHHIAYIKQKALKHLLEQQVHTDFQVDGISKLMAFDFSIEYKKEVENKIQNTWYTDLTLQLVITKLQQQPYKSYTWCNNQLRWKGRLVVGDDMQLRTTIIEQWHATPQGGHSSMDATIKRLQSLFFWKNLSQDTRIYISKCDICQRHKYDVVASHGLLQPLPIPEGVWTYICLNFIEGLPKSNGNEAILVVVDMLSKYGRSMALSHPYNAQSVAQ</sequence>
<dbReference type="InterPro" id="IPR043502">
    <property type="entry name" value="DNA/RNA_pol_sf"/>
</dbReference>
<dbReference type="SMR" id="A0A1S4CNF2"/>
<dbReference type="PANTHER" id="PTHR37984:SF5">
    <property type="entry name" value="PROTEIN NYNRIN-LIKE"/>
    <property type="match status" value="1"/>
</dbReference>
<dbReference type="SUPFAM" id="SSF56672">
    <property type="entry name" value="DNA/RNA polymerases"/>
    <property type="match status" value="1"/>
</dbReference>
<dbReference type="InterPro" id="IPR041577">
    <property type="entry name" value="RT_RNaseH_2"/>
</dbReference>
<dbReference type="PANTHER" id="PTHR37984">
    <property type="entry name" value="PROTEIN CBG26694"/>
    <property type="match status" value="1"/>
</dbReference>
<dbReference type="InterPro" id="IPR041588">
    <property type="entry name" value="Integrase_H2C2"/>
</dbReference>
<dbReference type="FunFam" id="3.30.70.270:FF:000020">
    <property type="entry name" value="Transposon Tf2-6 polyprotein-like Protein"/>
    <property type="match status" value="1"/>
</dbReference>
<feature type="domain" description="Integrase zinc-binding" evidence="3">
    <location>
        <begin position="222"/>
        <end position="277"/>
    </location>
</feature>